<evidence type="ECO:0000313" key="2">
    <source>
        <dbReference type="Proteomes" id="UP001410394"/>
    </source>
</evidence>
<proteinExistence type="predicted"/>
<protein>
    <submittedName>
        <fullName evidence="1">Uncharacterized protein</fullName>
    </submittedName>
</protein>
<dbReference type="RefSeq" id="WP_345920862.1">
    <property type="nucleotide sequence ID" value="NZ_JBDIVE010000010.1"/>
</dbReference>
<dbReference type="Proteomes" id="UP001410394">
    <property type="component" value="Unassembled WGS sequence"/>
</dbReference>
<accession>A0ABU9Z2V1</accession>
<comment type="caution">
    <text evidence="1">The sequence shown here is derived from an EMBL/GenBank/DDBJ whole genome shotgun (WGS) entry which is preliminary data.</text>
</comment>
<keyword evidence="2" id="KW-1185">Reference proteome</keyword>
<evidence type="ECO:0000313" key="1">
    <source>
        <dbReference type="EMBL" id="MEN3070087.1"/>
    </source>
</evidence>
<name>A0ABU9Z2V1_9RHOO</name>
<dbReference type="EMBL" id="JBDIVE010000010">
    <property type="protein sequence ID" value="MEN3070087.1"/>
    <property type="molecule type" value="Genomic_DNA"/>
</dbReference>
<gene>
    <name evidence="1" type="ORF">ABDB84_16510</name>
</gene>
<reference evidence="1 2" key="1">
    <citation type="journal article" date="2018" name="Int. J. Syst. Evol. Microbiol.">
        <title>Uliginosibacterium sediminicola sp. nov., isolated from freshwater sediment.</title>
        <authorList>
            <person name="Hwang W.M."/>
            <person name="Kim S.M."/>
            <person name="Kang K."/>
            <person name="Ahn T.Y."/>
        </authorList>
    </citation>
    <scope>NUCLEOTIDE SEQUENCE [LARGE SCALE GENOMIC DNA]</scope>
    <source>
        <strain evidence="1 2">M1-21</strain>
    </source>
</reference>
<organism evidence="1 2">
    <name type="scientific">Uliginosibacterium sediminicola</name>
    <dbReference type="NCBI Taxonomy" id="2024550"/>
    <lineage>
        <taxon>Bacteria</taxon>
        <taxon>Pseudomonadati</taxon>
        <taxon>Pseudomonadota</taxon>
        <taxon>Betaproteobacteria</taxon>
        <taxon>Rhodocyclales</taxon>
        <taxon>Zoogloeaceae</taxon>
        <taxon>Uliginosibacterium</taxon>
    </lineage>
</organism>
<sequence length="55" mass="5748">MNVQQLIKALRELPPGATVLLEGDAGYSPLGGISLQEGEGGMPDEVILLPDMTPD</sequence>